<proteinExistence type="predicted"/>
<dbReference type="EMBL" id="CAJVPL010001165">
    <property type="protein sequence ID" value="CAG8556557.1"/>
    <property type="molecule type" value="Genomic_DNA"/>
</dbReference>
<dbReference type="AlphaFoldDB" id="A0A9N9B9X3"/>
<gene>
    <name evidence="2" type="ORF">AGERDE_LOCUS6939</name>
</gene>
<dbReference type="Gene3D" id="3.40.50.1820">
    <property type="entry name" value="alpha/beta hydrolase"/>
    <property type="match status" value="1"/>
</dbReference>
<protein>
    <submittedName>
        <fullName evidence="2">9213_t:CDS:1</fullName>
    </submittedName>
</protein>
<dbReference type="Pfam" id="PF00326">
    <property type="entry name" value="Peptidase_S9"/>
    <property type="match status" value="1"/>
</dbReference>
<organism evidence="2 3">
    <name type="scientific">Ambispora gerdemannii</name>
    <dbReference type="NCBI Taxonomy" id="144530"/>
    <lineage>
        <taxon>Eukaryota</taxon>
        <taxon>Fungi</taxon>
        <taxon>Fungi incertae sedis</taxon>
        <taxon>Mucoromycota</taxon>
        <taxon>Glomeromycotina</taxon>
        <taxon>Glomeromycetes</taxon>
        <taxon>Archaeosporales</taxon>
        <taxon>Ambisporaceae</taxon>
        <taxon>Ambispora</taxon>
    </lineage>
</organism>
<sequence>MSRNNLRPNTWEILGPFPTGTREQEFGADPLEAYGGFTNLEYSTTETYPSELADNGRVGWSIISENENGSIGPFNFPNVRWNFNQQSLGWAINQFQIWARGKFNVPLDSFYTTTTNTATIKFQCYNVTEFYINDIRFYGDCYNYRNQWHILHLTPGTHTIRVRIVNETRIFGGKVPPAVQFSADIYPVSSLNLEDSFLILEDETSVIVPDLMDGKLAGEVMSVPILNASHLWCYVDKVEALMVENTPLEDSDFKSAKPPNLLGAKLSSDAQKKIFFRIAPSQQRHLKIHLKLVENNWSQKNISFQLKFGIMLENNTYITLKSNVTTIKLKKFGEPFKFTFEDFDGTVQYAIAIPPLEPITNCCPLLLALHGAGVEIEMPFWKNAIKRQTKAWVLLPSGRTPWGYDWHGPSRANVFTAIESLKCLSFVNIQAFSSTILTGHSNGGQGAWYFLTHFPDTFVAGAPAAGFTKIQRYVPYYWNSEAHIDPILQAAKNNNDLYTSNLTGIPILVRTGSEDDNVPPIHSRSLVRLVDEHSHNNNDNEIKLIEDPGKGHWFDGVLSDDKIQPFFDKHLYQKDENEGAINEAEFYRNFSKGLFSQKKEFTLTLINPAGCGTKGGVQIEQLETPYRLAKFTMILNNDNDTDASDSSKLFDFKTTNISRFTIDKVNKQGKVQLQKVLYSKNENGTWEITNNDETWKKTQRHSDNYGPAIQILESPGPLLIVIGNQFKDRPSSVYMRIALEIANSWFLYGRGDSLILADREYAEIKSSGKVPNGNLVLLGGPDINSATKSLLDKRPSAVTFDIENKTFTIAKRNFNEKNTGILFLHPFDQSDGKSYLSLIIASTDEIGFENAAKLFPKRTGVPVPDWTVVGPEVKWKGAGGLLGAGFWNNQWKFNSATGVVGAK</sequence>
<feature type="domain" description="Peptidase S9 prolyl oligopeptidase catalytic" evidence="1">
    <location>
        <begin position="436"/>
        <end position="555"/>
    </location>
</feature>
<dbReference type="OrthoDB" id="449091at2759"/>
<accession>A0A9N9B9X3</accession>
<dbReference type="InterPro" id="IPR001375">
    <property type="entry name" value="Peptidase_S9_cat"/>
</dbReference>
<comment type="caution">
    <text evidence="2">The sequence shown here is derived from an EMBL/GenBank/DDBJ whole genome shotgun (WGS) entry which is preliminary data.</text>
</comment>
<dbReference type="GO" id="GO:0006508">
    <property type="term" value="P:proteolysis"/>
    <property type="evidence" value="ECO:0007669"/>
    <property type="project" value="InterPro"/>
</dbReference>
<dbReference type="Proteomes" id="UP000789831">
    <property type="component" value="Unassembled WGS sequence"/>
</dbReference>
<evidence type="ECO:0000313" key="2">
    <source>
        <dbReference type="EMBL" id="CAG8556557.1"/>
    </source>
</evidence>
<evidence type="ECO:0000259" key="1">
    <source>
        <dbReference type="Pfam" id="PF00326"/>
    </source>
</evidence>
<keyword evidence="3" id="KW-1185">Reference proteome</keyword>
<dbReference type="PANTHER" id="PTHR42972">
    <property type="entry name" value="TOL-PAL SYSTEM PROTEIN TOLB"/>
    <property type="match status" value="1"/>
</dbReference>
<feature type="non-terminal residue" evidence="2">
    <location>
        <position position="903"/>
    </location>
</feature>
<evidence type="ECO:0000313" key="3">
    <source>
        <dbReference type="Proteomes" id="UP000789831"/>
    </source>
</evidence>
<dbReference type="InterPro" id="IPR029058">
    <property type="entry name" value="AB_hydrolase_fold"/>
</dbReference>
<reference evidence="2" key="1">
    <citation type="submission" date="2021-06" db="EMBL/GenBank/DDBJ databases">
        <authorList>
            <person name="Kallberg Y."/>
            <person name="Tangrot J."/>
            <person name="Rosling A."/>
        </authorList>
    </citation>
    <scope>NUCLEOTIDE SEQUENCE</scope>
    <source>
        <strain evidence="2">MT106</strain>
    </source>
</reference>
<dbReference type="SUPFAM" id="SSF53474">
    <property type="entry name" value="alpha/beta-Hydrolases"/>
    <property type="match status" value="1"/>
</dbReference>
<dbReference type="PANTHER" id="PTHR42972:SF9">
    <property type="entry name" value="PEPTIDASE S9 PROLYL OLIGOPEPTIDASE CATALYTIC DOMAIN-CONTAINING PROTEIN"/>
    <property type="match status" value="1"/>
</dbReference>
<name>A0A9N9B9X3_9GLOM</name>
<dbReference type="GO" id="GO:0008236">
    <property type="term" value="F:serine-type peptidase activity"/>
    <property type="evidence" value="ECO:0007669"/>
    <property type="project" value="InterPro"/>
</dbReference>